<dbReference type="Proteomes" id="UP000001955">
    <property type="component" value="Chromosome"/>
</dbReference>
<sequence>MKTLLIKVLMSISLLITTYQSSASDSLIFQCYTIQNKKVEILRNDDVLYYSYGTDKKKDIVLKENLYNNEIPGMFSRNVILANKSGPYIYNNVIFKNGEYAYTVTVLSDINVPSEKTFSGIYVTKNGSRIAKIKCVDSTIKDQFESLYK</sequence>
<keyword evidence="3" id="KW-1185">Reference proteome</keyword>
<organism evidence="2 3">
    <name type="scientific">Shimwellia blattae (strain ATCC 29907 / DSM 4481 / JCM 1650 / NBRC 105725 / CDC 9005-74)</name>
    <name type="common">Escherichia blattae</name>
    <dbReference type="NCBI Taxonomy" id="630626"/>
    <lineage>
        <taxon>Bacteria</taxon>
        <taxon>Pseudomonadati</taxon>
        <taxon>Pseudomonadota</taxon>
        <taxon>Gammaproteobacteria</taxon>
        <taxon>Enterobacterales</taxon>
        <taxon>Enterobacteriaceae</taxon>
        <taxon>Shimwellia</taxon>
    </lineage>
</organism>
<dbReference type="HOGENOM" id="CLU_1748396_0_0_6"/>
<feature type="signal peptide" evidence="1">
    <location>
        <begin position="1"/>
        <end position="23"/>
    </location>
</feature>
<dbReference type="EMBL" id="CP001560">
    <property type="protein sequence ID" value="AFJ47022.1"/>
    <property type="molecule type" value="Genomic_DNA"/>
</dbReference>
<proteinExistence type="predicted"/>
<evidence type="ECO:0000313" key="3">
    <source>
        <dbReference type="Proteomes" id="UP000001955"/>
    </source>
</evidence>
<dbReference type="AlphaFoldDB" id="I2B918"/>
<dbReference type="OrthoDB" id="6631394at2"/>
<protein>
    <submittedName>
        <fullName evidence="2">Uncharacterized protein</fullName>
    </submittedName>
</protein>
<evidence type="ECO:0000256" key="1">
    <source>
        <dbReference type="SAM" id="SignalP"/>
    </source>
</evidence>
<accession>K6VZZ9</accession>
<feature type="chain" id="PRO_5005684366" evidence="1">
    <location>
        <begin position="24"/>
        <end position="149"/>
    </location>
</feature>
<evidence type="ECO:0000313" key="2">
    <source>
        <dbReference type="EMBL" id="AFJ47022.1"/>
    </source>
</evidence>
<gene>
    <name evidence="2" type="ordered locus">EBL_c19300</name>
</gene>
<keyword evidence="1" id="KW-0732">Signal</keyword>
<reference evidence="2 3" key="1">
    <citation type="journal article" date="2012" name="J. Bacteriol.">
        <title>Complete genome sequence of the B12-producing Shimwellia blattae strain DSM 4481, isolated from a cockroach.</title>
        <authorList>
            <person name="Brzuszkiewicz E."/>
            <person name="Waschkowitz T."/>
            <person name="Wiezer A."/>
            <person name="Daniel R."/>
        </authorList>
    </citation>
    <scope>NUCLEOTIDE SEQUENCE [LARGE SCALE GENOMIC DNA]</scope>
    <source>
        <strain evidence="3">ATCC 29907 / DSM 4481 / JCM 1650 / NBRC 105725 / CDC 9005-74</strain>
    </source>
</reference>
<dbReference type="KEGG" id="ebt:EBL_c19300"/>
<accession>I2B918</accession>
<dbReference type="RefSeq" id="WP_002440978.1">
    <property type="nucleotide sequence ID" value="NC_017910.1"/>
</dbReference>
<name>I2B918_SHIBC</name>